<evidence type="ECO:0000256" key="4">
    <source>
        <dbReference type="ARBA" id="ARBA00022679"/>
    </source>
</evidence>
<dbReference type="PANTHER" id="PTHR11373">
    <property type="entry name" value="DEOXYNUCLEOSIDE TRIPHOSPHATE TRIPHOSPHOHYDROLASE"/>
    <property type="match status" value="1"/>
</dbReference>
<proteinExistence type="inferred from homology"/>
<protein>
    <recommendedName>
        <fullName evidence="2">non-specific serine/threonine protein kinase</fullName>
        <ecNumber evidence="2">2.7.11.1</ecNumber>
    </recommendedName>
</protein>
<evidence type="ECO:0000256" key="1">
    <source>
        <dbReference type="ARBA" id="ARBA00005776"/>
    </source>
</evidence>
<comment type="caution">
    <text evidence="11">The sequence shown here is derived from an EMBL/GenBank/DDBJ whole genome shotgun (WGS) entry which is preliminary data.</text>
</comment>
<keyword evidence="3" id="KW-0723">Serine/threonine-protein kinase</keyword>
<feature type="binding site" evidence="8">
    <location>
        <position position="111"/>
    </location>
    <ligand>
        <name>ATP</name>
        <dbReference type="ChEBI" id="CHEBI:30616"/>
    </ligand>
</feature>
<gene>
    <name evidence="11" type="ORF">WMY93_027339</name>
</gene>
<evidence type="ECO:0000256" key="3">
    <source>
        <dbReference type="ARBA" id="ARBA00022527"/>
    </source>
</evidence>
<keyword evidence="12" id="KW-1185">Reference proteome</keyword>
<feature type="region of interest" description="Disordered" evidence="9">
    <location>
        <begin position="601"/>
        <end position="635"/>
    </location>
</feature>
<evidence type="ECO:0000256" key="7">
    <source>
        <dbReference type="ARBA" id="ARBA00022840"/>
    </source>
</evidence>
<dbReference type="EC" id="2.7.11.1" evidence="2"/>
<keyword evidence="6" id="KW-0418">Kinase</keyword>
<dbReference type="Gene3D" id="1.10.3210.10">
    <property type="entry name" value="Hypothetical protein af1432"/>
    <property type="match status" value="3"/>
</dbReference>
<evidence type="ECO:0000313" key="11">
    <source>
        <dbReference type="EMBL" id="KAK7884216.1"/>
    </source>
</evidence>
<evidence type="ECO:0000256" key="2">
    <source>
        <dbReference type="ARBA" id="ARBA00012513"/>
    </source>
</evidence>
<dbReference type="GO" id="GO:0004674">
    <property type="term" value="F:protein serine/threonine kinase activity"/>
    <property type="evidence" value="ECO:0007669"/>
    <property type="project" value="UniProtKB-KW"/>
</dbReference>
<dbReference type="Pfam" id="PF01966">
    <property type="entry name" value="HD"/>
    <property type="match status" value="1"/>
</dbReference>
<dbReference type="InterPro" id="IPR017441">
    <property type="entry name" value="Protein_kinase_ATP_BS"/>
</dbReference>
<dbReference type="Pfam" id="PF00069">
    <property type="entry name" value="Pkinase"/>
    <property type="match status" value="1"/>
</dbReference>
<sequence length="1405" mass="161006">MGRREADSGGAMTTSECSELGSLLRDTVTTSPKDPTSCENRRQRNLGSPLVVSREASATRTPSEVKKHQHKHNLKHRYEVMETLGRGTYGKVKKAMERATLRTVAIKSIRKEHITDDLDRIHIQREIEITSALQHSHIIRFHEVFESRDKIVIVMEYASRGELYDYIQEKRKLPESEARTIFRQIISAVHYLHKNGIVHRDLKLENILLDQDLNVKLADFGLSNHFQKGTLLQTFCGSPLYAAPEIVQGLPYQGPEVDCWALGVLLYALVYGSMPFDGATPKILTEQITQGRYRRSHPPSDACALIDWLLTVCVEDRATVEDVANHWWVNWGYEESVCDCPSFAQDCPSPLLARYIDCQNQVSAASHFNLPLKIEQGVGGARTHVGSLKKSRKENAIPQNSLRVVCTVSTFENKKPKGILKQQRSFDSVFHSQPKESILSQTSNNSQTFTTDSNRIPSAFNHHSSKMPKKGILKNLCDGLLDYDPSVPKANSVDSVENVSLCSYKPDSATEDSPNLRTEGVRRRKGILKRNGKFSRSLDLPDYHDLSFQTTKLPEKLQHVFPSAGVGEVSRPSSIVSEDSLFSTDSFDRLDLSTQSRRRLFSHGAQQSSGCDSDEECNDGNSTKTQSESSPNKPKVFKDPIHGHMEFHPLLVKIIDTPQFQRLRYIKQLGAAYFVYPGASHNRFEHSLGVVQRTPIKQGFPLRDCLKQRNGLDVDKFDYFARDCHHLGIKNSFDHNRYIQFARVIEVENELQICTRDKEQSNIYEMFHTRSSLHRKAYQHKTNKIIEAMIRDALLKADLQNNLISNAKNDMEKYTCLTEILNYTGDDLNLKEAREILENIRSRKLYTHLGTTKLTDGLPVEVEKWKSELVAMPCNTYREETSLTEDDFEIIIPTFDFGKKEKNPLDNLYFYGKFDNKKAFKIPSEQVSQFLLPNTFSEKWISVYCKNPKKKRLAQNSFYEWCRVKNLNLPPSLAKLQIVNPQPKVFNDPIHGHMEFHPLLVKIIDTSQFQRLRYIKQLGAAYFVYPGASHNRFEHSLGVAHLAEQVLKSLQKKQQKNTPEYIDDRDIICVQIAALCHNLGWGPFPDEFEPIFLRELCPEKKWEKSEASAEIFKDILQHLQLDYLTEEDKKFIEEVIKGMGSKDKPSGRPEVKHFLYDIVTNKTNGIGAKLFDSVARDRYHLGLKTNFDYQRIIKFAKVQMVEGKNQICFRDKVVNTMLDLFHTFAALQTKAYQHKVTMSIQVMMSDIFEKENKTNALQMYSQLTDSLSGKKMTEELLAKDIVNRIHSRDLYTFVGKVKSQLDEINRVQYICKLAEEVKTSENNIAIYVSKVNIGNQDSVGIEFFNKSGEITTQQIDRRKLKSYRSEISCGQWVHVFFKDIKTLTGDLKDAKEIVEKTLESLQKKN</sequence>
<dbReference type="CDD" id="cd00077">
    <property type="entry name" value="HDc"/>
    <property type="match status" value="1"/>
</dbReference>
<dbReference type="InterPro" id="IPR000719">
    <property type="entry name" value="Prot_kinase_dom"/>
</dbReference>
<keyword evidence="7 8" id="KW-0067">ATP-binding</keyword>
<evidence type="ECO:0000256" key="9">
    <source>
        <dbReference type="SAM" id="MobiDB-lite"/>
    </source>
</evidence>
<feature type="compositionally biased region" description="Polar residues" evidence="9">
    <location>
        <begin position="27"/>
        <end position="38"/>
    </location>
</feature>
<evidence type="ECO:0000259" key="10">
    <source>
        <dbReference type="PROSITE" id="PS50011"/>
    </source>
</evidence>
<dbReference type="FunFam" id="1.10.510.10:FF:001698">
    <property type="entry name" value="NUAK family, SNF1-like kinase, 1b"/>
    <property type="match status" value="1"/>
</dbReference>
<dbReference type="InterPro" id="IPR003607">
    <property type="entry name" value="HD/PDEase_dom"/>
</dbReference>
<name>A0AAW0MW06_9GOBI</name>
<dbReference type="GO" id="GO:0005524">
    <property type="term" value="F:ATP binding"/>
    <property type="evidence" value="ECO:0007669"/>
    <property type="project" value="UniProtKB-UniRule"/>
</dbReference>
<dbReference type="PROSITE" id="PS00108">
    <property type="entry name" value="PROTEIN_KINASE_ST"/>
    <property type="match status" value="1"/>
</dbReference>
<dbReference type="PROSITE" id="PS50011">
    <property type="entry name" value="PROTEIN_KINASE_DOM"/>
    <property type="match status" value="1"/>
</dbReference>
<keyword evidence="4" id="KW-0808">Transferase</keyword>
<dbReference type="SUPFAM" id="SSF56112">
    <property type="entry name" value="Protein kinase-like (PK-like)"/>
    <property type="match status" value="1"/>
</dbReference>
<dbReference type="Gene3D" id="1.10.510.10">
    <property type="entry name" value="Transferase(Phosphotransferase) domain 1"/>
    <property type="match status" value="1"/>
</dbReference>
<evidence type="ECO:0000313" key="12">
    <source>
        <dbReference type="Proteomes" id="UP001460270"/>
    </source>
</evidence>
<feature type="region of interest" description="Disordered" evidence="9">
    <location>
        <begin position="1"/>
        <end position="72"/>
    </location>
</feature>
<evidence type="ECO:0000256" key="8">
    <source>
        <dbReference type="PROSITE-ProRule" id="PRU10141"/>
    </source>
</evidence>
<dbReference type="SUPFAM" id="SSF109604">
    <property type="entry name" value="HD-domain/PDEase-like"/>
    <property type="match status" value="2"/>
</dbReference>
<evidence type="ECO:0000256" key="5">
    <source>
        <dbReference type="ARBA" id="ARBA00022741"/>
    </source>
</evidence>
<feature type="compositionally biased region" description="Low complexity" evidence="9">
    <location>
        <begin position="440"/>
        <end position="454"/>
    </location>
</feature>
<dbReference type="GO" id="GO:0005634">
    <property type="term" value="C:nucleus"/>
    <property type="evidence" value="ECO:0007669"/>
    <property type="project" value="TreeGrafter"/>
</dbReference>
<dbReference type="GO" id="GO:0008832">
    <property type="term" value="F:dGTPase activity"/>
    <property type="evidence" value="ECO:0007669"/>
    <property type="project" value="TreeGrafter"/>
</dbReference>
<dbReference type="PANTHER" id="PTHR11373:SF4">
    <property type="entry name" value="DEOXYNUCLEOSIDE TRIPHOSPHATE TRIPHOSPHOHYDROLASE SAMHD1"/>
    <property type="match status" value="1"/>
</dbReference>
<dbReference type="InterPro" id="IPR008271">
    <property type="entry name" value="Ser/Thr_kinase_AS"/>
</dbReference>
<dbReference type="Proteomes" id="UP001460270">
    <property type="component" value="Unassembled WGS sequence"/>
</dbReference>
<dbReference type="SMART" id="SM00220">
    <property type="entry name" value="S_TKc"/>
    <property type="match status" value="1"/>
</dbReference>
<feature type="domain" description="Protein kinase" evidence="10">
    <location>
        <begin position="78"/>
        <end position="329"/>
    </location>
</feature>
<evidence type="ECO:0000256" key="6">
    <source>
        <dbReference type="ARBA" id="ARBA00022777"/>
    </source>
</evidence>
<dbReference type="InterPro" id="IPR011009">
    <property type="entry name" value="Kinase-like_dom_sf"/>
</dbReference>
<dbReference type="FunFam" id="3.30.200.20:FF:000042">
    <property type="entry name" value="Aurora kinase A"/>
    <property type="match status" value="1"/>
</dbReference>
<keyword evidence="5 8" id="KW-0547">Nucleotide-binding</keyword>
<dbReference type="PROSITE" id="PS00107">
    <property type="entry name" value="PROTEIN_KINASE_ATP"/>
    <property type="match status" value="1"/>
</dbReference>
<organism evidence="11 12">
    <name type="scientific">Mugilogobius chulae</name>
    <name type="common">yellowstripe goby</name>
    <dbReference type="NCBI Taxonomy" id="88201"/>
    <lineage>
        <taxon>Eukaryota</taxon>
        <taxon>Metazoa</taxon>
        <taxon>Chordata</taxon>
        <taxon>Craniata</taxon>
        <taxon>Vertebrata</taxon>
        <taxon>Euteleostomi</taxon>
        <taxon>Actinopterygii</taxon>
        <taxon>Neopterygii</taxon>
        <taxon>Teleostei</taxon>
        <taxon>Neoteleostei</taxon>
        <taxon>Acanthomorphata</taxon>
        <taxon>Gobiaria</taxon>
        <taxon>Gobiiformes</taxon>
        <taxon>Gobioidei</taxon>
        <taxon>Gobiidae</taxon>
        <taxon>Gobionellinae</taxon>
        <taxon>Mugilogobius</taxon>
    </lineage>
</organism>
<dbReference type="EMBL" id="JBBPFD010000020">
    <property type="protein sequence ID" value="KAK7884216.1"/>
    <property type="molecule type" value="Genomic_DNA"/>
</dbReference>
<dbReference type="InterPro" id="IPR006674">
    <property type="entry name" value="HD_domain"/>
</dbReference>
<accession>A0AAW0MW06</accession>
<reference evidence="12" key="1">
    <citation type="submission" date="2024-04" db="EMBL/GenBank/DDBJ databases">
        <title>Salinicola lusitanus LLJ914,a marine bacterium isolated from the Okinawa Trough.</title>
        <authorList>
            <person name="Li J."/>
        </authorList>
    </citation>
    <scope>NUCLEOTIDE SEQUENCE [LARGE SCALE GENOMIC DNA]</scope>
</reference>
<feature type="region of interest" description="Disordered" evidence="9">
    <location>
        <begin position="434"/>
        <end position="464"/>
    </location>
</feature>
<dbReference type="Gene3D" id="3.30.70.2760">
    <property type="match status" value="1"/>
</dbReference>
<feature type="compositionally biased region" description="Polar residues" evidence="9">
    <location>
        <begin position="619"/>
        <end position="632"/>
    </location>
</feature>
<comment type="similarity">
    <text evidence="1">Belongs to the SAMHD1 family.</text>
</comment>
<dbReference type="GO" id="GO:0006203">
    <property type="term" value="P:dGTP catabolic process"/>
    <property type="evidence" value="ECO:0007669"/>
    <property type="project" value="TreeGrafter"/>
</dbReference>
<dbReference type="InterPro" id="IPR050135">
    <property type="entry name" value="dGTPase-like"/>
</dbReference>